<evidence type="ECO:0000313" key="1">
    <source>
        <dbReference type="EMBL" id="JAH51577.1"/>
    </source>
</evidence>
<name>A0A0E9TDQ7_ANGAN</name>
<protein>
    <submittedName>
        <fullName evidence="1">Uncharacterized protein</fullName>
    </submittedName>
</protein>
<proteinExistence type="predicted"/>
<organism evidence="1">
    <name type="scientific">Anguilla anguilla</name>
    <name type="common">European freshwater eel</name>
    <name type="synonym">Muraena anguilla</name>
    <dbReference type="NCBI Taxonomy" id="7936"/>
    <lineage>
        <taxon>Eukaryota</taxon>
        <taxon>Metazoa</taxon>
        <taxon>Chordata</taxon>
        <taxon>Craniata</taxon>
        <taxon>Vertebrata</taxon>
        <taxon>Euteleostomi</taxon>
        <taxon>Actinopterygii</taxon>
        <taxon>Neopterygii</taxon>
        <taxon>Teleostei</taxon>
        <taxon>Anguilliformes</taxon>
        <taxon>Anguillidae</taxon>
        <taxon>Anguilla</taxon>
    </lineage>
</organism>
<dbReference type="EMBL" id="GBXM01057000">
    <property type="protein sequence ID" value="JAH51577.1"/>
    <property type="molecule type" value="Transcribed_RNA"/>
</dbReference>
<sequence length="45" mass="5191">MLQWLVLEISCKRVTNKARSAVVPARTIFEQLPYASEFVRNIKIA</sequence>
<dbReference type="AlphaFoldDB" id="A0A0E9TDQ7"/>
<reference evidence="1" key="2">
    <citation type="journal article" date="2015" name="Fish Shellfish Immunol.">
        <title>Early steps in the European eel (Anguilla anguilla)-Vibrio vulnificus interaction in the gills: Role of the RtxA13 toxin.</title>
        <authorList>
            <person name="Callol A."/>
            <person name="Pajuelo D."/>
            <person name="Ebbesson L."/>
            <person name="Teles M."/>
            <person name="MacKenzie S."/>
            <person name="Amaro C."/>
        </authorList>
    </citation>
    <scope>NUCLEOTIDE SEQUENCE</scope>
</reference>
<accession>A0A0E9TDQ7</accession>
<reference evidence="1" key="1">
    <citation type="submission" date="2014-11" db="EMBL/GenBank/DDBJ databases">
        <authorList>
            <person name="Amaro Gonzalez C."/>
        </authorList>
    </citation>
    <scope>NUCLEOTIDE SEQUENCE</scope>
</reference>